<reference evidence="1 2" key="1">
    <citation type="journal article" date="2019" name="Nat. Ecol. Evol.">
        <title>Megaphylogeny resolves global patterns of mushroom evolution.</title>
        <authorList>
            <person name="Varga T."/>
            <person name="Krizsan K."/>
            <person name="Foldi C."/>
            <person name="Dima B."/>
            <person name="Sanchez-Garcia M."/>
            <person name="Sanchez-Ramirez S."/>
            <person name="Szollosi G.J."/>
            <person name="Szarkandi J.G."/>
            <person name="Papp V."/>
            <person name="Albert L."/>
            <person name="Andreopoulos W."/>
            <person name="Angelini C."/>
            <person name="Antonin V."/>
            <person name="Barry K.W."/>
            <person name="Bougher N.L."/>
            <person name="Buchanan P."/>
            <person name="Buyck B."/>
            <person name="Bense V."/>
            <person name="Catcheside P."/>
            <person name="Chovatia M."/>
            <person name="Cooper J."/>
            <person name="Damon W."/>
            <person name="Desjardin D."/>
            <person name="Finy P."/>
            <person name="Geml J."/>
            <person name="Haridas S."/>
            <person name="Hughes K."/>
            <person name="Justo A."/>
            <person name="Karasinski D."/>
            <person name="Kautmanova I."/>
            <person name="Kiss B."/>
            <person name="Kocsube S."/>
            <person name="Kotiranta H."/>
            <person name="LaButti K.M."/>
            <person name="Lechner B.E."/>
            <person name="Liimatainen K."/>
            <person name="Lipzen A."/>
            <person name="Lukacs Z."/>
            <person name="Mihaltcheva S."/>
            <person name="Morgado L.N."/>
            <person name="Niskanen T."/>
            <person name="Noordeloos M.E."/>
            <person name="Ohm R.A."/>
            <person name="Ortiz-Santana B."/>
            <person name="Ovrebo C."/>
            <person name="Racz N."/>
            <person name="Riley R."/>
            <person name="Savchenko A."/>
            <person name="Shiryaev A."/>
            <person name="Soop K."/>
            <person name="Spirin V."/>
            <person name="Szebenyi C."/>
            <person name="Tomsovsky M."/>
            <person name="Tulloss R.E."/>
            <person name="Uehling J."/>
            <person name="Grigoriev I.V."/>
            <person name="Vagvolgyi C."/>
            <person name="Papp T."/>
            <person name="Martin F.M."/>
            <person name="Miettinen O."/>
            <person name="Hibbett D.S."/>
            <person name="Nagy L.G."/>
        </authorList>
    </citation>
    <scope>NUCLEOTIDE SEQUENCE [LARGE SCALE GENOMIC DNA]</scope>
    <source>
        <strain evidence="1 2">FP101781</strain>
    </source>
</reference>
<name>A0A4Y7THW0_COPMI</name>
<accession>A0A4Y7THW0</accession>
<gene>
    <name evidence="1" type="ORF">FA13DRAFT_112006</name>
</gene>
<dbReference type="STRING" id="71717.A0A4Y7THW0"/>
<proteinExistence type="predicted"/>
<protein>
    <submittedName>
        <fullName evidence="1">Uncharacterized protein</fullName>
    </submittedName>
</protein>
<dbReference type="OrthoDB" id="8954335at2759"/>
<evidence type="ECO:0000313" key="2">
    <source>
        <dbReference type="Proteomes" id="UP000298030"/>
    </source>
</evidence>
<dbReference type="AlphaFoldDB" id="A0A4Y7THW0"/>
<sequence length="269" mass="30440">MRLPSHPRLPAAPSPPLLTRAQSVTNATHSGIPPASTKLDVGKVPDMRAVAELYHLLQKLEGGVSLLVFCMQKPKSTWVAARQNWELFKHIICQNKVPTVVAITHLEQEEDVDAWWAENNWVFAKHGVIPSDDIHRDYEEAAPWVEANEQAEQARPKVRGVACITASRGRRLGGGRHMLQEQYDESIWKVKKLIYESHLETPWTVKEVSWFQETTRQVKTGHWMCPHYVDEVEESPGQGAYSLMERWGLTYEGARAVIGAIKAGVTEYL</sequence>
<comment type="caution">
    <text evidence="1">The sequence shown here is derived from an EMBL/GenBank/DDBJ whole genome shotgun (WGS) entry which is preliminary data.</text>
</comment>
<dbReference type="Proteomes" id="UP000298030">
    <property type="component" value="Unassembled WGS sequence"/>
</dbReference>
<organism evidence="1 2">
    <name type="scientific">Coprinellus micaceus</name>
    <name type="common">Glistening ink-cap mushroom</name>
    <name type="synonym">Coprinus micaceus</name>
    <dbReference type="NCBI Taxonomy" id="71717"/>
    <lineage>
        <taxon>Eukaryota</taxon>
        <taxon>Fungi</taxon>
        <taxon>Dikarya</taxon>
        <taxon>Basidiomycota</taxon>
        <taxon>Agaricomycotina</taxon>
        <taxon>Agaricomycetes</taxon>
        <taxon>Agaricomycetidae</taxon>
        <taxon>Agaricales</taxon>
        <taxon>Agaricineae</taxon>
        <taxon>Psathyrellaceae</taxon>
        <taxon>Coprinellus</taxon>
    </lineage>
</organism>
<keyword evidence="2" id="KW-1185">Reference proteome</keyword>
<evidence type="ECO:0000313" key="1">
    <source>
        <dbReference type="EMBL" id="TEB33777.1"/>
    </source>
</evidence>
<dbReference type="EMBL" id="QPFP01000011">
    <property type="protein sequence ID" value="TEB33777.1"/>
    <property type="molecule type" value="Genomic_DNA"/>
</dbReference>